<evidence type="ECO:0000313" key="2">
    <source>
        <dbReference type="Proteomes" id="UP000326532"/>
    </source>
</evidence>
<dbReference type="Proteomes" id="UP000326532">
    <property type="component" value="Unassembled WGS sequence"/>
</dbReference>
<name>A0A5N6DQ15_ASPPA</name>
<dbReference type="VEuPathDB" id="FungiDB:BDV34DRAFT_223793"/>
<protein>
    <submittedName>
        <fullName evidence="1">Uncharacterized protein</fullName>
    </submittedName>
</protein>
<dbReference type="AlphaFoldDB" id="A0A5N6DQ15"/>
<sequence>MTSRVWIEDGDHRVEGHTLMGTLRFQGEIIWKHGCHPNTVQLVEALHKLDPRFTMALEGKERSIEGHTKLISVESGGSVILDRLSTHSSMEELVTAVNAILDGEERF</sequence>
<accession>A0A5N6DQ15</accession>
<reference evidence="1 2" key="1">
    <citation type="submission" date="2019-04" db="EMBL/GenBank/DDBJ databases">
        <title>Fungal friends and foes A comparative genomics study of 23 Aspergillus species from section Flavi.</title>
        <authorList>
            <consortium name="DOE Joint Genome Institute"/>
            <person name="Kjaerbolling I."/>
            <person name="Vesth T.C."/>
            <person name="Frisvad J.C."/>
            <person name="Nybo J.L."/>
            <person name="Theobald S."/>
            <person name="Kildgaard S."/>
            <person name="Petersen T.I."/>
            <person name="Kuo A."/>
            <person name="Sato A."/>
            <person name="Lyhne E.K."/>
            <person name="Kogle M.E."/>
            <person name="Wiebenga A."/>
            <person name="Kun R.S."/>
            <person name="Lubbers R.J."/>
            <person name="Makela M.R."/>
            <person name="Barry K."/>
            <person name="Chovatia M."/>
            <person name="Clum A."/>
            <person name="Daum C."/>
            <person name="Haridas S."/>
            <person name="He G."/>
            <person name="LaButti K."/>
            <person name="Lipzen A."/>
            <person name="Mondo S."/>
            <person name="Pangilinan J."/>
            <person name="Riley R."/>
            <person name="Salamov A."/>
            <person name="Simmons B.A."/>
            <person name="Magnuson J.K."/>
            <person name="Henrissat B."/>
            <person name="Mortensen U.H."/>
            <person name="Larsen T.O."/>
            <person name="De vries R.P."/>
            <person name="Grigoriev I.V."/>
            <person name="Machida M."/>
            <person name="Baker S.E."/>
            <person name="Andersen M.R."/>
        </authorList>
    </citation>
    <scope>NUCLEOTIDE SEQUENCE [LARGE SCALE GENOMIC DNA]</scope>
    <source>
        <strain evidence="1 2">CBS 117618</strain>
    </source>
</reference>
<keyword evidence="2" id="KW-1185">Reference proteome</keyword>
<evidence type="ECO:0000313" key="1">
    <source>
        <dbReference type="EMBL" id="KAB8207228.1"/>
    </source>
</evidence>
<organism evidence="1 2">
    <name type="scientific">Aspergillus parasiticus</name>
    <dbReference type="NCBI Taxonomy" id="5067"/>
    <lineage>
        <taxon>Eukaryota</taxon>
        <taxon>Fungi</taxon>
        <taxon>Dikarya</taxon>
        <taxon>Ascomycota</taxon>
        <taxon>Pezizomycotina</taxon>
        <taxon>Eurotiomycetes</taxon>
        <taxon>Eurotiomycetidae</taxon>
        <taxon>Eurotiales</taxon>
        <taxon>Aspergillaceae</taxon>
        <taxon>Aspergillus</taxon>
        <taxon>Aspergillus subgen. Circumdati</taxon>
    </lineage>
</organism>
<dbReference type="EMBL" id="ML734958">
    <property type="protein sequence ID" value="KAB8207228.1"/>
    <property type="molecule type" value="Genomic_DNA"/>
</dbReference>
<dbReference type="OMA" id="CHDNTVA"/>
<proteinExistence type="predicted"/>
<gene>
    <name evidence="1" type="ORF">BDV34DRAFT_223793</name>
</gene>